<name>A0A1M5UCR4_9GAMM</name>
<dbReference type="Proteomes" id="UP000184268">
    <property type="component" value="Unassembled WGS sequence"/>
</dbReference>
<proteinExistence type="predicted"/>
<sequence length="206" mass="22510">MYELSLPELDLLRRNAIKAIGCRPPSEVSQELCGQFGCSAEEVMARLDSLGVTEGDSWAESFEAKRWCEIGTAPSRLEVLRRRAQAKRAGSAPGSSLSRGAISRRRTGMPWQKEDCRYLVDQCGLALRRGERPYDVISRASIYLARGESGVLRQLMGMGLVTSKVLLTVDALSACRASDWSEQASAKLQQYYQQPAVLPVAGAGAP</sequence>
<reference evidence="2 3" key="1">
    <citation type="submission" date="2016-11" db="EMBL/GenBank/DDBJ databases">
        <authorList>
            <person name="Jaros S."/>
            <person name="Januszkiewicz K."/>
            <person name="Wedrychowicz H."/>
        </authorList>
    </citation>
    <scope>NUCLEOTIDE SEQUENCE [LARGE SCALE GENOMIC DNA]</scope>
    <source>
        <strain evidence="2 3">DSM 16917</strain>
    </source>
</reference>
<keyword evidence="3" id="KW-1185">Reference proteome</keyword>
<dbReference type="EMBL" id="FQXG01000003">
    <property type="protein sequence ID" value="SHH60845.1"/>
    <property type="molecule type" value="Genomic_DNA"/>
</dbReference>
<accession>A0A1M5UCR4</accession>
<dbReference type="AlphaFoldDB" id="A0A1M5UCR4"/>
<feature type="region of interest" description="Disordered" evidence="1">
    <location>
        <begin position="85"/>
        <end position="104"/>
    </location>
</feature>
<evidence type="ECO:0000313" key="2">
    <source>
        <dbReference type="EMBL" id="SHH60845.1"/>
    </source>
</evidence>
<evidence type="ECO:0000313" key="3">
    <source>
        <dbReference type="Proteomes" id="UP000184268"/>
    </source>
</evidence>
<dbReference type="RefSeq" id="WP_067655317.1">
    <property type="nucleotide sequence ID" value="NZ_FQXG01000003.1"/>
</dbReference>
<gene>
    <name evidence="2" type="ORF">SAMN02745129_2509</name>
</gene>
<protein>
    <submittedName>
        <fullName evidence="2">Uncharacterized protein</fullName>
    </submittedName>
</protein>
<evidence type="ECO:0000256" key="1">
    <source>
        <dbReference type="SAM" id="MobiDB-lite"/>
    </source>
</evidence>
<organism evidence="2 3">
    <name type="scientific">Ferrimonas marina</name>
    <dbReference type="NCBI Taxonomy" id="299255"/>
    <lineage>
        <taxon>Bacteria</taxon>
        <taxon>Pseudomonadati</taxon>
        <taxon>Pseudomonadota</taxon>
        <taxon>Gammaproteobacteria</taxon>
        <taxon>Alteromonadales</taxon>
        <taxon>Ferrimonadaceae</taxon>
        <taxon>Ferrimonas</taxon>
    </lineage>
</organism>